<dbReference type="RefSeq" id="WP_345128448.1">
    <property type="nucleotide sequence ID" value="NZ_BAABAT010000009.1"/>
</dbReference>
<gene>
    <name evidence="2" type="ORF">GCM10022255_038730</name>
</gene>
<feature type="domain" description="Metallo-beta-lactamase" evidence="1">
    <location>
        <begin position="80"/>
        <end position="253"/>
    </location>
</feature>
<dbReference type="InterPro" id="IPR050855">
    <property type="entry name" value="NDM-1-like"/>
</dbReference>
<evidence type="ECO:0000313" key="3">
    <source>
        <dbReference type="Proteomes" id="UP001500620"/>
    </source>
</evidence>
<evidence type="ECO:0000259" key="1">
    <source>
        <dbReference type="SMART" id="SM00849"/>
    </source>
</evidence>
<dbReference type="SMART" id="SM00849">
    <property type="entry name" value="Lactamase_B"/>
    <property type="match status" value="1"/>
</dbReference>
<accession>A0ABP8D992</accession>
<dbReference type="InterPro" id="IPR036866">
    <property type="entry name" value="RibonucZ/Hydroxyglut_hydro"/>
</dbReference>
<dbReference type="PROSITE" id="PS51318">
    <property type="entry name" value="TAT"/>
    <property type="match status" value="1"/>
</dbReference>
<dbReference type="Pfam" id="PF00753">
    <property type="entry name" value="Lactamase_B"/>
    <property type="match status" value="1"/>
</dbReference>
<dbReference type="EMBL" id="BAABAT010000009">
    <property type="protein sequence ID" value="GAA4250391.1"/>
    <property type="molecule type" value="Genomic_DNA"/>
</dbReference>
<dbReference type="Gene3D" id="3.60.15.10">
    <property type="entry name" value="Ribonuclease Z/Hydroxyacylglutathione hydrolase-like"/>
    <property type="match status" value="1"/>
</dbReference>
<protein>
    <submittedName>
        <fullName evidence="2">MBL fold metallo-hydrolase</fullName>
    </submittedName>
</protein>
<comment type="caution">
    <text evidence="2">The sequence shown here is derived from an EMBL/GenBank/DDBJ whole genome shotgun (WGS) entry which is preliminary data.</text>
</comment>
<dbReference type="InterPro" id="IPR001279">
    <property type="entry name" value="Metallo-B-lactamas"/>
</dbReference>
<proteinExistence type="predicted"/>
<dbReference type="SUPFAM" id="SSF56281">
    <property type="entry name" value="Metallo-hydrolase/oxidoreductase"/>
    <property type="match status" value="1"/>
</dbReference>
<dbReference type="PANTHER" id="PTHR42951">
    <property type="entry name" value="METALLO-BETA-LACTAMASE DOMAIN-CONTAINING"/>
    <property type="match status" value="1"/>
</dbReference>
<organism evidence="2 3">
    <name type="scientific">Dactylosporangium darangshiense</name>
    <dbReference type="NCBI Taxonomy" id="579108"/>
    <lineage>
        <taxon>Bacteria</taxon>
        <taxon>Bacillati</taxon>
        <taxon>Actinomycetota</taxon>
        <taxon>Actinomycetes</taxon>
        <taxon>Micromonosporales</taxon>
        <taxon>Micromonosporaceae</taxon>
        <taxon>Dactylosporangium</taxon>
    </lineage>
</organism>
<dbReference type="Proteomes" id="UP001500620">
    <property type="component" value="Unassembled WGS sequence"/>
</dbReference>
<name>A0ABP8D992_9ACTN</name>
<dbReference type="CDD" id="cd16276">
    <property type="entry name" value="metallo-hydrolase-like_MBL-fold"/>
    <property type="match status" value="1"/>
</dbReference>
<reference evidence="3" key="1">
    <citation type="journal article" date="2019" name="Int. J. Syst. Evol. Microbiol.">
        <title>The Global Catalogue of Microorganisms (GCM) 10K type strain sequencing project: providing services to taxonomists for standard genome sequencing and annotation.</title>
        <authorList>
            <consortium name="The Broad Institute Genomics Platform"/>
            <consortium name="The Broad Institute Genome Sequencing Center for Infectious Disease"/>
            <person name="Wu L."/>
            <person name="Ma J."/>
        </authorList>
    </citation>
    <scope>NUCLEOTIDE SEQUENCE [LARGE SCALE GENOMIC DNA]</scope>
    <source>
        <strain evidence="3">JCM 17441</strain>
    </source>
</reference>
<sequence length="354" mass="38072">MKEIIVSENSRRSFIARSAAAAVVAVPVVAALAGGEPAAAADPLPDYAPIPPSALGPALNAQGYYVGRIERNLYWVTDGTYQAAFLTTRDGVVLFDAPPTIGHNLQRAIDQIAAANGVTNKVTHLVYSHHHADHLGASSLFGRNVVRIGHAETKRLLRRDNDPARPAPDVTFEDRYTLRVGGQRVNLAWHGTNHTPDNVYIHFPDHDTLMLVDVALPGWVPIYNLNLSEDVAGFMAAPGTALSYPWKHYVAGHLGRLGTRDDVVLHQQYVADIAANVRTSLASVDPTPYFVKYGANTWAAVKTYLDAVTDLAAAPVIAKYTGVLAAADVFTASSTLTILESIRLDLGFGSQVHA</sequence>
<dbReference type="InterPro" id="IPR006311">
    <property type="entry name" value="TAT_signal"/>
</dbReference>
<dbReference type="PANTHER" id="PTHR42951:SF4">
    <property type="entry name" value="ACYL-COENZYME A THIOESTERASE MBLAC2"/>
    <property type="match status" value="1"/>
</dbReference>
<evidence type="ECO:0000313" key="2">
    <source>
        <dbReference type="EMBL" id="GAA4250391.1"/>
    </source>
</evidence>
<keyword evidence="3" id="KW-1185">Reference proteome</keyword>